<accession>A0AAD9JSB6</accession>
<dbReference type="AlphaFoldDB" id="A0AAD9JSB6"/>
<evidence type="ECO:0000313" key="3">
    <source>
        <dbReference type="EMBL" id="KAK2158264.1"/>
    </source>
</evidence>
<feature type="compositionally biased region" description="Acidic residues" evidence="1">
    <location>
        <begin position="294"/>
        <end position="309"/>
    </location>
</feature>
<dbReference type="InterPro" id="IPR003533">
    <property type="entry name" value="Doublecortin_dom"/>
</dbReference>
<dbReference type="Gene3D" id="1.20.5.190">
    <property type="match status" value="1"/>
</dbReference>
<feature type="compositionally biased region" description="Polar residues" evidence="1">
    <location>
        <begin position="577"/>
        <end position="602"/>
    </location>
</feature>
<dbReference type="SMART" id="SM00537">
    <property type="entry name" value="DCX"/>
    <property type="match status" value="1"/>
</dbReference>
<feature type="region of interest" description="Disordered" evidence="1">
    <location>
        <begin position="152"/>
        <end position="418"/>
    </location>
</feature>
<protein>
    <recommendedName>
        <fullName evidence="2">Doublecortin domain-containing protein</fullName>
    </recommendedName>
</protein>
<dbReference type="InterPro" id="IPR036572">
    <property type="entry name" value="Doublecortin_dom_sf"/>
</dbReference>
<feature type="domain" description="Doublecortin" evidence="2">
    <location>
        <begin position="77"/>
        <end position="151"/>
    </location>
</feature>
<feature type="compositionally biased region" description="Acidic residues" evidence="1">
    <location>
        <begin position="779"/>
        <end position="789"/>
    </location>
</feature>
<comment type="caution">
    <text evidence="3">The sequence shown here is derived from an EMBL/GenBank/DDBJ whole genome shotgun (WGS) entry which is preliminary data.</text>
</comment>
<organism evidence="3 4">
    <name type="scientific">Paralvinella palmiformis</name>
    <dbReference type="NCBI Taxonomy" id="53620"/>
    <lineage>
        <taxon>Eukaryota</taxon>
        <taxon>Metazoa</taxon>
        <taxon>Spiralia</taxon>
        <taxon>Lophotrochozoa</taxon>
        <taxon>Annelida</taxon>
        <taxon>Polychaeta</taxon>
        <taxon>Sedentaria</taxon>
        <taxon>Canalipalpata</taxon>
        <taxon>Terebellida</taxon>
        <taxon>Terebelliformia</taxon>
        <taxon>Alvinellidae</taxon>
        <taxon>Paralvinella</taxon>
    </lineage>
</organism>
<evidence type="ECO:0000259" key="2">
    <source>
        <dbReference type="PROSITE" id="PS50309"/>
    </source>
</evidence>
<name>A0AAD9JSB6_9ANNE</name>
<dbReference type="PANTHER" id="PTHR23004">
    <property type="entry name" value="DOUBLECORTIN DOMAIN CONTAINING 2"/>
    <property type="match status" value="1"/>
</dbReference>
<feature type="compositionally biased region" description="Basic residues" evidence="1">
    <location>
        <begin position="162"/>
        <end position="181"/>
    </location>
</feature>
<dbReference type="PANTHER" id="PTHR23004:SF11">
    <property type="entry name" value="PROTEIN RPI-1"/>
    <property type="match status" value="1"/>
</dbReference>
<dbReference type="CDD" id="cd23767">
    <property type="entry name" value="IQCD"/>
    <property type="match status" value="1"/>
</dbReference>
<dbReference type="SUPFAM" id="SSF89837">
    <property type="entry name" value="Doublecortin (DC)"/>
    <property type="match status" value="1"/>
</dbReference>
<dbReference type="Pfam" id="PF00612">
    <property type="entry name" value="IQ"/>
    <property type="match status" value="1"/>
</dbReference>
<evidence type="ECO:0000256" key="1">
    <source>
        <dbReference type="SAM" id="MobiDB-lite"/>
    </source>
</evidence>
<dbReference type="Gene3D" id="3.10.20.230">
    <property type="entry name" value="Doublecortin domain"/>
    <property type="match status" value="1"/>
</dbReference>
<dbReference type="InterPro" id="IPR000048">
    <property type="entry name" value="IQ_motif_EF-hand-BS"/>
</dbReference>
<dbReference type="EMBL" id="JAODUP010000174">
    <property type="protein sequence ID" value="KAK2158264.1"/>
    <property type="molecule type" value="Genomic_DNA"/>
</dbReference>
<dbReference type="Proteomes" id="UP001208570">
    <property type="component" value="Unassembled WGS sequence"/>
</dbReference>
<feature type="region of interest" description="Disordered" evidence="1">
    <location>
        <begin position="1"/>
        <end position="40"/>
    </location>
</feature>
<sequence>MPLSNPEVYDNLSSRKTSDLRKLRRDMDKDNSQQSGRRPCQRWQYVTPTTTVQLKLPQASDNAMTSFIILLTIVFGVYSNGNELQQAKRVTLTRSMLQRWDAILEEVTNKVGNLTTCLYTLDGQKITNPASLQKANFYVAVDKRFKKLDYGMQRPGFNTSPKQRRKLMPIMIPHRRGRKLRTGSDQLGRATMDNSVASSESEKSPKSYISTTSNPLHNRPPPNRRPLPRKKLEKKEDESIFHAKPVKHRRSNEKVEEIDYDKDEGGVFKAKGKRRDVDDAEVIRETKDTKVDLPIDDLEAEEVEEEEIEVEAKKGKKKSKNTPSRTARAPTPEPRHSISPQARSPTPIKSTTTPSKTPRRSSPSQASNKSLSNLTTSRRSSNQTPGRSPNQEDPTAVNGQTSDDANKENEAASKIQANYRGYRTRKSLSKGQKDSVVHEEYSSDDSQYCCSHHYAEDQLYVPDSEDGIFNNNTFRYYYRVKAECEVTDEECSKMAEFTVDGDSAMCDDEYFDRQMVDVAVQLDEEELNQIFREDGHGVQDQATENQSKNDSDTNLPHQIDDQWVNGQGHSESWDGNEINQGQGQEDGSKSQESYGLEQTSEGQLDVSEGLDQNGSFPGFTAEDYDNQNLDNQAVHVEDEENVLDQGLNGEMNEISLVNMDHPDWNGIEKRIESLVISPDILHDPESAILEETSQQNAGSLEQDDSQSDHIDHNNSVENVQSEAVDVVDANQSEKHEETNQNETSETSQAPRIGSPKDEVGENDQSNNFEELNNDKSDDIPEQNEDEQDEKQETDREANEETDNKEEVAYDNQDDKHNDEEEASKEAGNKQQPVNNDLDVRQEDEKEVF</sequence>
<feature type="compositionally biased region" description="Low complexity" evidence="1">
    <location>
        <begin position="343"/>
        <end position="382"/>
    </location>
</feature>
<feature type="compositionally biased region" description="Basic and acidic residues" evidence="1">
    <location>
        <begin position="16"/>
        <end position="31"/>
    </location>
</feature>
<dbReference type="GO" id="GO:0035556">
    <property type="term" value="P:intracellular signal transduction"/>
    <property type="evidence" value="ECO:0007669"/>
    <property type="project" value="InterPro"/>
</dbReference>
<feature type="region of interest" description="Disordered" evidence="1">
    <location>
        <begin position="692"/>
        <end position="848"/>
    </location>
</feature>
<dbReference type="PROSITE" id="PS50309">
    <property type="entry name" value="DC"/>
    <property type="match status" value="1"/>
</dbReference>
<proteinExistence type="predicted"/>
<feature type="compositionally biased region" description="Polar residues" evidence="1">
    <location>
        <begin position="540"/>
        <end position="556"/>
    </location>
</feature>
<dbReference type="PROSITE" id="PS50096">
    <property type="entry name" value="IQ"/>
    <property type="match status" value="1"/>
</dbReference>
<feature type="region of interest" description="Disordered" evidence="1">
    <location>
        <begin position="538"/>
        <end position="625"/>
    </location>
</feature>
<feature type="compositionally biased region" description="Basic and acidic residues" evidence="1">
    <location>
        <begin position="804"/>
        <end position="827"/>
    </location>
</feature>
<gene>
    <name evidence="3" type="ORF">LSH36_174g09019</name>
</gene>
<dbReference type="GO" id="GO:0005874">
    <property type="term" value="C:microtubule"/>
    <property type="evidence" value="ECO:0007669"/>
    <property type="project" value="TreeGrafter"/>
</dbReference>
<feature type="compositionally biased region" description="Basic and acidic residues" evidence="1">
    <location>
        <begin position="837"/>
        <end position="848"/>
    </location>
</feature>
<feature type="compositionally biased region" description="Basic and acidic residues" evidence="1">
    <location>
        <begin position="275"/>
        <end position="293"/>
    </location>
</feature>
<dbReference type="Pfam" id="PF03607">
    <property type="entry name" value="DCX"/>
    <property type="match status" value="1"/>
</dbReference>
<reference evidence="3" key="1">
    <citation type="journal article" date="2023" name="Mol. Biol. Evol.">
        <title>Third-Generation Sequencing Reveals the Adaptive Role of the Epigenome in Three Deep-Sea Polychaetes.</title>
        <authorList>
            <person name="Perez M."/>
            <person name="Aroh O."/>
            <person name="Sun Y."/>
            <person name="Lan Y."/>
            <person name="Juniper S.K."/>
            <person name="Young C.R."/>
            <person name="Angers B."/>
            <person name="Qian P.Y."/>
        </authorList>
    </citation>
    <scope>NUCLEOTIDE SEQUENCE</scope>
    <source>
        <strain evidence="3">P08H-3</strain>
    </source>
</reference>
<keyword evidence="4" id="KW-1185">Reference proteome</keyword>
<dbReference type="GO" id="GO:0005815">
    <property type="term" value="C:microtubule organizing center"/>
    <property type="evidence" value="ECO:0007669"/>
    <property type="project" value="TreeGrafter"/>
</dbReference>
<feature type="compositionally biased region" description="Polar residues" evidence="1">
    <location>
        <begin position="383"/>
        <end position="403"/>
    </location>
</feature>
<evidence type="ECO:0000313" key="4">
    <source>
        <dbReference type="Proteomes" id="UP001208570"/>
    </source>
</evidence>